<dbReference type="AlphaFoldDB" id="A0AA88D5U5"/>
<reference evidence="2" key="1">
    <citation type="submission" date="2023-07" db="EMBL/GenBank/DDBJ databases">
        <title>draft genome sequence of fig (Ficus carica).</title>
        <authorList>
            <person name="Takahashi T."/>
            <person name="Nishimura K."/>
        </authorList>
    </citation>
    <scope>NUCLEOTIDE SEQUENCE</scope>
</reference>
<sequence>MWNGRGSNVRATRDRDGRRSRQQAKITAKREDRGNRQRSRRWDCKRREREREASWAAVRWRSRLLVGDWDPRAEIATPGRRIDLNARETSTWQRSPR</sequence>
<keyword evidence="3" id="KW-1185">Reference proteome</keyword>
<evidence type="ECO:0000256" key="1">
    <source>
        <dbReference type="SAM" id="MobiDB-lite"/>
    </source>
</evidence>
<feature type="compositionally biased region" description="Polar residues" evidence="1">
    <location>
        <begin position="87"/>
        <end position="97"/>
    </location>
</feature>
<gene>
    <name evidence="2" type="ORF">TIFTF001_016099</name>
</gene>
<protein>
    <submittedName>
        <fullName evidence="2">Uncharacterized protein</fullName>
    </submittedName>
</protein>
<name>A0AA88D5U5_FICCA</name>
<comment type="caution">
    <text evidence="2">The sequence shown here is derived from an EMBL/GenBank/DDBJ whole genome shotgun (WGS) entry which is preliminary data.</text>
</comment>
<feature type="compositionally biased region" description="Basic and acidic residues" evidence="1">
    <location>
        <begin position="28"/>
        <end position="52"/>
    </location>
</feature>
<feature type="region of interest" description="Disordered" evidence="1">
    <location>
        <begin position="78"/>
        <end position="97"/>
    </location>
</feature>
<dbReference type="EMBL" id="BTGU01000024">
    <property type="protein sequence ID" value="GMN46913.1"/>
    <property type="molecule type" value="Genomic_DNA"/>
</dbReference>
<feature type="region of interest" description="Disordered" evidence="1">
    <location>
        <begin position="1"/>
        <end position="52"/>
    </location>
</feature>
<dbReference type="Proteomes" id="UP001187192">
    <property type="component" value="Unassembled WGS sequence"/>
</dbReference>
<organism evidence="2 3">
    <name type="scientific">Ficus carica</name>
    <name type="common">Common fig</name>
    <dbReference type="NCBI Taxonomy" id="3494"/>
    <lineage>
        <taxon>Eukaryota</taxon>
        <taxon>Viridiplantae</taxon>
        <taxon>Streptophyta</taxon>
        <taxon>Embryophyta</taxon>
        <taxon>Tracheophyta</taxon>
        <taxon>Spermatophyta</taxon>
        <taxon>Magnoliopsida</taxon>
        <taxon>eudicotyledons</taxon>
        <taxon>Gunneridae</taxon>
        <taxon>Pentapetalae</taxon>
        <taxon>rosids</taxon>
        <taxon>fabids</taxon>
        <taxon>Rosales</taxon>
        <taxon>Moraceae</taxon>
        <taxon>Ficeae</taxon>
        <taxon>Ficus</taxon>
    </lineage>
</organism>
<proteinExistence type="predicted"/>
<accession>A0AA88D5U5</accession>
<evidence type="ECO:0000313" key="3">
    <source>
        <dbReference type="Proteomes" id="UP001187192"/>
    </source>
</evidence>
<evidence type="ECO:0000313" key="2">
    <source>
        <dbReference type="EMBL" id="GMN46913.1"/>
    </source>
</evidence>